<dbReference type="PANTHER" id="PTHR30451:SF9">
    <property type="entry name" value="F1 CAPSULE-ANCHORING PROTEIN"/>
    <property type="match status" value="1"/>
</dbReference>
<dbReference type="Pfam" id="PF00577">
    <property type="entry name" value="Usher"/>
    <property type="match status" value="1"/>
</dbReference>
<keyword evidence="4" id="KW-1134">Transmembrane beta strand</keyword>
<dbReference type="EMBL" id="PYKK01001566">
    <property type="protein sequence ID" value="TGD20560.1"/>
    <property type="molecule type" value="Genomic_DNA"/>
</dbReference>
<dbReference type="InterPro" id="IPR000015">
    <property type="entry name" value="Fimb_usher"/>
</dbReference>
<dbReference type="InterPro" id="IPR043142">
    <property type="entry name" value="PapC-like_C_sf"/>
</dbReference>
<protein>
    <submittedName>
        <fullName evidence="10">Pilin outer membrane usher protein SafC</fullName>
    </submittedName>
</protein>
<dbReference type="AlphaFoldDB" id="A0A659RZT9"/>
<dbReference type="GO" id="GO:0009279">
    <property type="term" value="C:cell outer membrane"/>
    <property type="evidence" value="ECO:0007669"/>
    <property type="project" value="UniProtKB-SubCell"/>
</dbReference>
<comment type="similarity">
    <text evidence="2">Belongs to the fimbrial export usher family.</text>
</comment>
<evidence type="ECO:0000259" key="9">
    <source>
        <dbReference type="Pfam" id="PF13953"/>
    </source>
</evidence>
<evidence type="ECO:0000256" key="5">
    <source>
        <dbReference type="ARBA" id="ARBA00022692"/>
    </source>
</evidence>
<dbReference type="Gene3D" id="2.60.40.2610">
    <property type="entry name" value="Outer membrane usher protein FimD, plug domain"/>
    <property type="match status" value="1"/>
</dbReference>
<gene>
    <name evidence="10" type="ORF">C9F10_22865</name>
</gene>
<dbReference type="GO" id="GO:0009297">
    <property type="term" value="P:pilus assembly"/>
    <property type="evidence" value="ECO:0007669"/>
    <property type="project" value="InterPro"/>
</dbReference>
<evidence type="ECO:0000256" key="7">
    <source>
        <dbReference type="ARBA" id="ARBA00023136"/>
    </source>
</evidence>
<evidence type="ECO:0000256" key="1">
    <source>
        <dbReference type="ARBA" id="ARBA00004571"/>
    </source>
</evidence>
<evidence type="ECO:0000256" key="8">
    <source>
        <dbReference type="ARBA" id="ARBA00023237"/>
    </source>
</evidence>
<keyword evidence="5" id="KW-0812">Transmembrane</keyword>
<reference evidence="10 11" key="1">
    <citation type="submission" date="2018-03" db="EMBL/GenBank/DDBJ databases">
        <title>Non-Typhoidal Salmonella genome sequencing and assembly.</title>
        <authorList>
            <person name="Matchawe C."/>
        </authorList>
    </citation>
    <scope>NUCLEOTIDE SEQUENCE [LARGE SCALE GENOMIC DNA]</scope>
    <source>
        <strain evidence="10 11">8EV</strain>
    </source>
</reference>
<feature type="domain" description="PapC-like C-terminal" evidence="9">
    <location>
        <begin position="338"/>
        <end position="401"/>
    </location>
</feature>
<keyword evidence="7" id="KW-0472">Membrane</keyword>
<proteinExistence type="inferred from homology"/>
<keyword evidence="3" id="KW-0813">Transport</keyword>
<feature type="non-terminal residue" evidence="10">
    <location>
        <position position="1"/>
    </location>
</feature>
<dbReference type="GO" id="GO:0015473">
    <property type="term" value="F:fimbrial usher porin activity"/>
    <property type="evidence" value="ECO:0007669"/>
    <property type="project" value="InterPro"/>
</dbReference>
<dbReference type="PANTHER" id="PTHR30451">
    <property type="entry name" value="OUTER MEMBRANE USHER PROTEIN"/>
    <property type="match status" value="1"/>
</dbReference>
<name>A0A659RZT9_SALET</name>
<dbReference type="Proteomes" id="UP000297989">
    <property type="component" value="Unassembled WGS sequence"/>
</dbReference>
<evidence type="ECO:0000313" key="11">
    <source>
        <dbReference type="Proteomes" id="UP000297989"/>
    </source>
</evidence>
<dbReference type="InterPro" id="IPR042186">
    <property type="entry name" value="FimD_plug_dom"/>
</dbReference>
<sequence length="416" mass="45328">HSQRQGEAVQQGASWRLRYSNQLTATGTNFFLTRWQYASQGYNTLSDVLDSYRHDGNRLWSWRDNLQPSSRTTLMLSQSWGRHLGNLSLTGSRTDWRNRPGHDDSYGLSWGTSIGGGSLSLNWNQNRTLWRNGAHRKENITSLWFSMPLSRWTGNNVSASWQMTSPSHGGQTQQVGVNGEAFSQQLDWEVRQSYRADAPPGGGNNSALHLAWNGDYGLLGGDYSYSRAMRQMGANIAGGIVIHHHGVTLGQPLQGSVALVEAPGASGVPVGGWPGVKTDFRGDTTVGNLSVYQENTVSLDPSRLPDDAEVTQTDVRVVPTEGAVVEAKFHTHIGARALMTLKREDGSAIPFGAQVTVNGQDGSAALVDTDSQVYLTGLADKGELTVKWGAQQCRVNYQLPAHKGIAGLYQMSGLCR</sequence>
<keyword evidence="8" id="KW-0998">Cell outer membrane</keyword>
<comment type="caution">
    <text evidence="10">The sequence shown here is derived from an EMBL/GenBank/DDBJ whole genome shotgun (WGS) entry which is preliminary data.</text>
</comment>
<evidence type="ECO:0000256" key="2">
    <source>
        <dbReference type="ARBA" id="ARBA00008064"/>
    </source>
</evidence>
<accession>A0A659RZT9</accession>
<organism evidence="10 11">
    <name type="scientific">Salmonella enterica subsp. enterica serovar Poona</name>
    <dbReference type="NCBI Taxonomy" id="436295"/>
    <lineage>
        <taxon>Bacteria</taxon>
        <taxon>Pseudomonadati</taxon>
        <taxon>Pseudomonadota</taxon>
        <taxon>Gammaproteobacteria</taxon>
        <taxon>Enterobacterales</taxon>
        <taxon>Enterobacteriaceae</taxon>
        <taxon>Salmonella</taxon>
    </lineage>
</organism>
<dbReference type="FunFam" id="2.60.40.2610:FF:000001">
    <property type="entry name" value="Outer membrane fimbrial usher protein"/>
    <property type="match status" value="1"/>
</dbReference>
<dbReference type="Gene3D" id="2.60.40.2070">
    <property type="match status" value="1"/>
</dbReference>
<dbReference type="FunFam" id="2.60.40.2070:FF:000001">
    <property type="entry name" value="Fimbrial outer membrane usher protein"/>
    <property type="match status" value="1"/>
</dbReference>
<keyword evidence="6" id="KW-0732">Signal</keyword>
<dbReference type="Pfam" id="PF13953">
    <property type="entry name" value="PapC_C"/>
    <property type="match status" value="1"/>
</dbReference>
<comment type="subcellular location">
    <subcellularLocation>
        <location evidence="1">Cell outer membrane</location>
        <topology evidence="1">Multi-pass membrane protein</topology>
    </subcellularLocation>
</comment>
<evidence type="ECO:0000313" key="10">
    <source>
        <dbReference type="EMBL" id="TGD20560.1"/>
    </source>
</evidence>
<evidence type="ECO:0000256" key="3">
    <source>
        <dbReference type="ARBA" id="ARBA00022448"/>
    </source>
</evidence>
<evidence type="ECO:0000256" key="6">
    <source>
        <dbReference type="ARBA" id="ARBA00022729"/>
    </source>
</evidence>
<evidence type="ECO:0000256" key="4">
    <source>
        <dbReference type="ARBA" id="ARBA00022452"/>
    </source>
</evidence>
<dbReference type="InterPro" id="IPR025949">
    <property type="entry name" value="PapC-like_C"/>
</dbReference>